<dbReference type="AlphaFoldDB" id="A0A6J4IYH3"/>
<proteinExistence type="predicted"/>
<dbReference type="PANTHER" id="PTHR42791">
    <property type="entry name" value="GNAT FAMILY ACETYLTRANSFERASE"/>
    <property type="match status" value="1"/>
</dbReference>
<name>A0A6J4IYH3_9ACTN</name>
<evidence type="ECO:0000313" key="2">
    <source>
        <dbReference type="EMBL" id="CAA9262156.1"/>
    </source>
</evidence>
<sequence length="196" mass="21413">MVELRIAGTDDATEVGRIFAAGFSDDPVFTWVFDAPDREVKLRTFFGFLAHESLVPQGRTYLTSRCAAAWEPPDAPDWPDERGERFSTALQAVSSPEELERLSILSNAVGSHHPQGSLWHLAIFATEPAGRAQGLGTEVLQRSLQMVDDSGLPAYLESTNPRNVSIYRRHGFEATGRIDLPGGPALTAMRRPGHAG</sequence>
<organism evidence="2">
    <name type="scientific">uncultured Acidimicrobiales bacterium</name>
    <dbReference type="NCBI Taxonomy" id="310071"/>
    <lineage>
        <taxon>Bacteria</taxon>
        <taxon>Bacillati</taxon>
        <taxon>Actinomycetota</taxon>
        <taxon>Acidimicrobiia</taxon>
        <taxon>Acidimicrobiales</taxon>
        <taxon>environmental samples</taxon>
    </lineage>
</organism>
<dbReference type="SUPFAM" id="SSF55729">
    <property type="entry name" value="Acyl-CoA N-acyltransferases (Nat)"/>
    <property type="match status" value="1"/>
</dbReference>
<dbReference type="Gene3D" id="3.40.630.30">
    <property type="match status" value="1"/>
</dbReference>
<dbReference type="InterPro" id="IPR052523">
    <property type="entry name" value="Trichothecene_AcTrans"/>
</dbReference>
<dbReference type="InterPro" id="IPR016181">
    <property type="entry name" value="Acyl_CoA_acyltransferase"/>
</dbReference>
<evidence type="ECO:0000259" key="1">
    <source>
        <dbReference type="Pfam" id="PF00583"/>
    </source>
</evidence>
<accession>A0A6J4IYH3</accession>
<dbReference type="EMBL" id="CADCTF010000130">
    <property type="protein sequence ID" value="CAA9262156.1"/>
    <property type="molecule type" value="Genomic_DNA"/>
</dbReference>
<dbReference type="PANTHER" id="PTHR42791:SF1">
    <property type="entry name" value="N-ACETYLTRANSFERASE DOMAIN-CONTAINING PROTEIN"/>
    <property type="match status" value="1"/>
</dbReference>
<dbReference type="InterPro" id="IPR000182">
    <property type="entry name" value="GNAT_dom"/>
</dbReference>
<protein>
    <recommendedName>
        <fullName evidence="1">N-acetyltransferase domain-containing protein</fullName>
    </recommendedName>
</protein>
<reference evidence="2" key="1">
    <citation type="submission" date="2020-02" db="EMBL/GenBank/DDBJ databases">
        <authorList>
            <person name="Meier V. D."/>
        </authorList>
    </citation>
    <scope>NUCLEOTIDE SEQUENCE</scope>
    <source>
        <strain evidence="2">AVDCRST_MAG50</strain>
    </source>
</reference>
<dbReference type="Pfam" id="PF00583">
    <property type="entry name" value="Acetyltransf_1"/>
    <property type="match status" value="1"/>
</dbReference>
<feature type="domain" description="N-acetyltransferase" evidence="1">
    <location>
        <begin position="114"/>
        <end position="172"/>
    </location>
</feature>
<dbReference type="GO" id="GO:0016747">
    <property type="term" value="F:acyltransferase activity, transferring groups other than amino-acyl groups"/>
    <property type="evidence" value="ECO:0007669"/>
    <property type="project" value="InterPro"/>
</dbReference>
<gene>
    <name evidence="2" type="ORF">AVDCRST_MAG50-2827</name>
</gene>